<accession>A0A9D1EVK2</accession>
<feature type="transmembrane region" description="Helical" evidence="1">
    <location>
        <begin position="12"/>
        <end position="38"/>
    </location>
</feature>
<dbReference type="Pfam" id="PF13782">
    <property type="entry name" value="SpoVAB"/>
    <property type="match status" value="1"/>
</dbReference>
<dbReference type="InterPro" id="IPR020144">
    <property type="entry name" value="SpoVAB"/>
</dbReference>
<dbReference type="AlphaFoldDB" id="A0A9D1EVK2"/>
<feature type="transmembrane region" description="Helical" evidence="1">
    <location>
        <begin position="116"/>
        <end position="137"/>
    </location>
</feature>
<keyword evidence="1" id="KW-0812">Transmembrane</keyword>
<reference evidence="2" key="2">
    <citation type="journal article" date="2021" name="PeerJ">
        <title>Extensive microbial diversity within the chicken gut microbiome revealed by metagenomics and culture.</title>
        <authorList>
            <person name="Gilroy R."/>
            <person name="Ravi A."/>
            <person name="Getino M."/>
            <person name="Pursley I."/>
            <person name="Horton D.L."/>
            <person name="Alikhan N.F."/>
            <person name="Baker D."/>
            <person name="Gharbi K."/>
            <person name="Hall N."/>
            <person name="Watson M."/>
            <person name="Adriaenssens E.M."/>
            <person name="Foster-Nyarko E."/>
            <person name="Jarju S."/>
            <person name="Secka A."/>
            <person name="Antonio M."/>
            <person name="Oren A."/>
            <person name="Chaudhuri R.R."/>
            <person name="La Ragione R."/>
            <person name="Hildebrand F."/>
            <person name="Pallen M.J."/>
        </authorList>
    </citation>
    <scope>NUCLEOTIDE SEQUENCE</scope>
    <source>
        <strain evidence="2">CHK190-19873</strain>
    </source>
</reference>
<name>A0A9D1EVK2_9FIRM</name>
<reference evidence="2" key="1">
    <citation type="submission" date="2020-10" db="EMBL/GenBank/DDBJ databases">
        <authorList>
            <person name="Gilroy R."/>
        </authorList>
    </citation>
    <scope>NUCLEOTIDE SEQUENCE</scope>
    <source>
        <strain evidence="2">CHK190-19873</strain>
    </source>
</reference>
<feature type="transmembrane region" description="Helical" evidence="1">
    <location>
        <begin position="50"/>
        <end position="71"/>
    </location>
</feature>
<evidence type="ECO:0000256" key="1">
    <source>
        <dbReference type="SAM" id="Phobius"/>
    </source>
</evidence>
<keyword evidence="1" id="KW-1133">Transmembrane helix</keyword>
<proteinExistence type="predicted"/>
<evidence type="ECO:0000313" key="3">
    <source>
        <dbReference type="Proteomes" id="UP000823935"/>
    </source>
</evidence>
<feature type="transmembrane region" description="Helical" evidence="1">
    <location>
        <begin position="77"/>
        <end position="104"/>
    </location>
</feature>
<evidence type="ECO:0000313" key="2">
    <source>
        <dbReference type="EMBL" id="HIS33072.1"/>
    </source>
</evidence>
<protein>
    <submittedName>
        <fullName evidence="2">Stage V sporulation protein AB</fullName>
    </submittedName>
</protein>
<organism evidence="2 3">
    <name type="scientific">Candidatus Limivivens intestinipullorum</name>
    <dbReference type="NCBI Taxonomy" id="2840858"/>
    <lineage>
        <taxon>Bacteria</taxon>
        <taxon>Bacillati</taxon>
        <taxon>Bacillota</taxon>
        <taxon>Clostridia</taxon>
        <taxon>Lachnospirales</taxon>
        <taxon>Lachnospiraceae</taxon>
        <taxon>Lachnospiraceae incertae sedis</taxon>
        <taxon>Candidatus Limivivens</taxon>
    </lineage>
</organism>
<sequence>MTETVTLCLLALAGLAGGLVVAGGVIALMVGLGVITRYAGITRTAVSVRLYEDAIFLGGMFGNLLTVYGFSCPLGQPALALLGLCSGIFVGGWIMALAEIVNIFPILARRIGFVKGMSAMVISIALGKTLGSLYHFFMRM</sequence>
<gene>
    <name evidence="2" type="ORF">IAB44_16230</name>
</gene>
<keyword evidence="1" id="KW-0472">Membrane</keyword>
<dbReference type="Proteomes" id="UP000823935">
    <property type="component" value="Unassembled WGS sequence"/>
</dbReference>
<comment type="caution">
    <text evidence="2">The sequence shown here is derived from an EMBL/GenBank/DDBJ whole genome shotgun (WGS) entry which is preliminary data.</text>
</comment>
<dbReference type="EMBL" id="DVIQ01000111">
    <property type="protein sequence ID" value="HIS33072.1"/>
    <property type="molecule type" value="Genomic_DNA"/>
</dbReference>